<feature type="transmembrane region" description="Helical" evidence="7">
    <location>
        <begin position="111"/>
        <end position="132"/>
    </location>
</feature>
<evidence type="ECO:0000256" key="5">
    <source>
        <dbReference type="ARBA" id="ARBA00023136"/>
    </source>
</evidence>
<dbReference type="InterPro" id="IPR036259">
    <property type="entry name" value="MFS_trans_sf"/>
</dbReference>
<evidence type="ECO:0000256" key="6">
    <source>
        <dbReference type="SAM" id="MobiDB-lite"/>
    </source>
</evidence>
<sequence length="523" mass="57488">MADINAAEKQQDHTVHSSHSDDSTHGKTGIIHEGTAHEAAARGHLATDKYGNAIIHFDPVAERRLRLKIDLYIVPTVAMLYLFCFIDRANIGNARLAGLEKDLKLSGYDYNTLLSVFYVSYIVFEIPCNMACKWLGPGWFIPATSLGFGIASLGTAYVGDLSSACGVRFLLGIFEAGMLPGIAYYLSRWYRRSELVFRLSLYIVMAPLAGAFGGLLASGILTLDSVGSVTRWRMIFLIEGIITIGLSIISFFTLTDRPETARWLTQEEKDLAIARVKSERVGQTAVLDGIDTTKMLRGIFSPVTLMVSFIFLLNNITVQGLAFFAPTIVKTIYPNNTVVSQQLHTVPPYVVGAFFTVLIPFISWKLDRRNILFIIGAPLIMIGYIMFLATTQNDPMVRYGATFIITSGAFAFGALCNAQTSANLVSDTARAAGIGTTVMLGNIGGLVSTWSFVPTDAPNYPIGNGLNLGTSTTILVTAILLTFYMKWDNKKREKIDVDARLAGLSQKQVEDLDWKHPGFRWKP</sequence>
<gene>
    <name evidence="9" type="ORF">LTR24_001888</name>
</gene>
<feature type="transmembrane region" description="Helical" evidence="7">
    <location>
        <begin position="71"/>
        <end position="91"/>
    </location>
</feature>
<comment type="caution">
    <text evidence="9">The sequence shown here is derived from an EMBL/GenBank/DDBJ whole genome shotgun (WGS) entry which is preliminary data.</text>
</comment>
<feature type="transmembrane region" description="Helical" evidence="7">
    <location>
        <begin position="428"/>
        <end position="453"/>
    </location>
</feature>
<dbReference type="Gene3D" id="1.20.1250.20">
    <property type="entry name" value="MFS general substrate transporter like domains"/>
    <property type="match status" value="2"/>
</dbReference>
<dbReference type="InterPro" id="IPR011701">
    <property type="entry name" value="MFS"/>
</dbReference>
<organism evidence="9 10">
    <name type="scientific">Lithohypha guttulata</name>
    <dbReference type="NCBI Taxonomy" id="1690604"/>
    <lineage>
        <taxon>Eukaryota</taxon>
        <taxon>Fungi</taxon>
        <taxon>Dikarya</taxon>
        <taxon>Ascomycota</taxon>
        <taxon>Pezizomycotina</taxon>
        <taxon>Eurotiomycetes</taxon>
        <taxon>Chaetothyriomycetidae</taxon>
        <taxon>Chaetothyriales</taxon>
        <taxon>Trichomeriaceae</taxon>
        <taxon>Lithohypha</taxon>
    </lineage>
</organism>
<evidence type="ECO:0000259" key="8">
    <source>
        <dbReference type="PROSITE" id="PS50850"/>
    </source>
</evidence>
<feature type="transmembrane region" description="Helical" evidence="7">
    <location>
        <begin position="199"/>
        <end position="222"/>
    </location>
</feature>
<dbReference type="InterPro" id="IPR020846">
    <property type="entry name" value="MFS_dom"/>
</dbReference>
<dbReference type="Proteomes" id="UP001345013">
    <property type="component" value="Unassembled WGS sequence"/>
</dbReference>
<feature type="transmembrane region" description="Helical" evidence="7">
    <location>
        <begin position="396"/>
        <end position="416"/>
    </location>
</feature>
<dbReference type="PROSITE" id="PS50850">
    <property type="entry name" value="MFS"/>
    <property type="match status" value="1"/>
</dbReference>
<reference evidence="9 10" key="1">
    <citation type="submission" date="2023-08" db="EMBL/GenBank/DDBJ databases">
        <title>Black Yeasts Isolated from many extreme environments.</title>
        <authorList>
            <person name="Coleine C."/>
            <person name="Stajich J.E."/>
            <person name="Selbmann L."/>
        </authorList>
    </citation>
    <scope>NUCLEOTIDE SEQUENCE [LARGE SCALE GENOMIC DNA]</scope>
    <source>
        <strain evidence="9 10">CCFEE 5885</strain>
    </source>
</reference>
<evidence type="ECO:0000256" key="4">
    <source>
        <dbReference type="ARBA" id="ARBA00022989"/>
    </source>
</evidence>
<evidence type="ECO:0000256" key="7">
    <source>
        <dbReference type="SAM" id="Phobius"/>
    </source>
</evidence>
<keyword evidence="5 7" id="KW-0472">Membrane</keyword>
<dbReference type="PANTHER" id="PTHR43791:SF48">
    <property type="entry name" value="TRANSPORTER, PUTATIVE (AFU_ORTHOLOGUE AFUA_4G01000)-RELATED"/>
    <property type="match status" value="1"/>
</dbReference>
<comment type="subcellular location">
    <subcellularLocation>
        <location evidence="1">Membrane</location>
        <topology evidence="1">Multi-pass membrane protein</topology>
    </subcellularLocation>
</comment>
<dbReference type="SUPFAM" id="SSF103473">
    <property type="entry name" value="MFS general substrate transporter"/>
    <property type="match status" value="1"/>
</dbReference>
<dbReference type="Pfam" id="PF07690">
    <property type="entry name" value="MFS_1"/>
    <property type="match status" value="1"/>
</dbReference>
<feature type="transmembrane region" description="Helical" evidence="7">
    <location>
        <begin position="169"/>
        <end position="187"/>
    </location>
</feature>
<feature type="transmembrane region" description="Helical" evidence="7">
    <location>
        <begin position="303"/>
        <end position="326"/>
    </location>
</feature>
<keyword evidence="3 7" id="KW-0812">Transmembrane</keyword>
<feature type="transmembrane region" description="Helical" evidence="7">
    <location>
        <begin position="139"/>
        <end position="157"/>
    </location>
</feature>
<feature type="transmembrane region" description="Helical" evidence="7">
    <location>
        <begin position="371"/>
        <end position="390"/>
    </location>
</feature>
<accession>A0ABR0KJ43</accession>
<evidence type="ECO:0000313" key="9">
    <source>
        <dbReference type="EMBL" id="KAK5098067.1"/>
    </source>
</evidence>
<feature type="domain" description="Major facilitator superfamily (MFS) profile" evidence="8">
    <location>
        <begin position="73"/>
        <end position="490"/>
    </location>
</feature>
<evidence type="ECO:0000256" key="1">
    <source>
        <dbReference type="ARBA" id="ARBA00004141"/>
    </source>
</evidence>
<feature type="transmembrane region" description="Helical" evidence="7">
    <location>
        <begin position="465"/>
        <end position="485"/>
    </location>
</feature>
<dbReference type="PANTHER" id="PTHR43791">
    <property type="entry name" value="PERMEASE-RELATED"/>
    <property type="match status" value="1"/>
</dbReference>
<feature type="compositionally biased region" description="Basic and acidic residues" evidence="6">
    <location>
        <begin position="9"/>
        <end position="25"/>
    </location>
</feature>
<evidence type="ECO:0000256" key="3">
    <source>
        <dbReference type="ARBA" id="ARBA00022692"/>
    </source>
</evidence>
<protein>
    <recommendedName>
        <fullName evidence="8">Major facilitator superfamily (MFS) profile domain-containing protein</fullName>
    </recommendedName>
</protein>
<evidence type="ECO:0000256" key="2">
    <source>
        <dbReference type="ARBA" id="ARBA00022448"/>
    </source>
</evidence>
<feature type="transmembrane region" description="Helical" evidence="7">
    <location>
        <begin position="346"/>
        <end position="364"/>
    </location>
</feature>
<dbReference type="EMBL" id="JAVRRG010000015">
    <property type="protein sequence ID" value="KAK5098067.1"/>
    <property type="molecule type" value="Genomic_DNA"/>
</dbReference>
<proteinExistence type="predicted"/>
<keyword evidence="2" id="KW-0813">Transport</keyword>
<keyword evidence="10" id="KW-1185">Reference proteome</keyword>
<name>A0ABR0KJ43_9EURO</name>
<feature type="transmembrane region" description="Helical" evidence="7">
    <location>
        <begin position="234"/>
        <end position="254"/>
    </location>
</feature>
<feature type="region of interest" description="Disordered" evidence="6">
    <location>
        <begin position="1"/>
        <end position="29"/>
    </location>
</feature>
<evidence type="ECO:0000313" key="10">
    <source>
        <dbReference type="Proteomes" id="UP001345013"/>
    </source>
</evidence>
<keyword evidence="4 7" id="KW-1133">Transmembrane helix</keyword>